<dbReference type="AlphaFoldDB" id="A0AAD5DVK0"/>
<name>A0AAD5DVK0_9CHLO</name>
<proteinExistence type="predicted"/>
<accession>A0AAD5DVK0</accession>
<comment type="caution">
    <text evidence="1">The sequence shown here is derived from an EMBL/GenBank/DDBJ whole genome shotgun (WGS) entry which is preliminary data.</text>
</comment>
<reference evidence="1" key="1">
    <citation type="submission" date="2020-11" db="EMBL/GenBank/DDBJ databases">
        <title>Chlorella ohadii genome sequencing and assembly.</title>
        <authorList>
            <person name="Murik O."/>
            <person name="Treves H."/>
            <person name="Kedem I."/>
            <person name="Shotland Y."/>
            <person name="Kaplan A."/>
        </authorList>
    </citation>
    <scope>NUCLEOTIDE SEQUENCE</scope>
    <source>
        <strain evidence="1">1</strain>
    </source>
</reference>
<keyword evidence="2" id="KW-1185">Reference proteome</keyword>
<evidence type="ECO:0000313" key="1">
    <source>
        <dbReference type="EMBL" id="KAI7843971.1"/>
    </source>
</evidence>
<dbReference type="Proteomes" id="UP001205105">
    <property type="component" value="Unassembled WGS sequence"/>
</dbReference>
<gene>
    <name evidence="1" type="ORF">COHA_002509</name>
</gene>
<sequence length="127" mass="12933">MGGLKCVCSARLTHRPLINPTANPCHTKCSTGDVVLTGTYGSVDVTTSGISTVYVSGESCAVLLVWGEAPMVNGISNSTPLASLGHTASHFYALSFAGVTGSVSANLGGISNLYLQPTSSNVQITGR</sequence>
<protein>
    <submittedName>
        <fullName evidence="1">Uncharacterized protein</fullName>
    </submittedName>
</protein>
<evidence type="ECO:0000313" key="2">
    <source>
        <dbReference type="Proteomes" id="UP001205105"/>
    </source>
</evidence>
<organism evidence="1 2">
    <name type="scientific">Chlorella ohadii</name>
    <dbReference type="NCBI Taxonomy" id="2649997"/>
    <lineage>
        <taxon>Eukaryota</taxon>
        <taxon>Viridiplantae</taxon>
        <taxon>Chlorophyta</taxon>
        <taxon>core chlorophytes</taxon>
        <taxon>Trebouxiophyceae</taxon>
        <taxon>Chlorellales</taxon>
        <taxon>Chlorellaceae</taxon>
        <taxon>Chlorella clade</taxon>
        <taxon>Chlorella</taxon>
    </lineage>
</organism>
<dbReference type="EMBL" id="JADXDR010000035">
    <property type="protein sequence ID" value="KAI7843971.1"/>
    <property type="molecule type" value="Genomic_DNA"/>
</dbReference>